<proteinExistence type="inferred from homology"/>
<evidence type="ECO:0000256" key="1">
    <source>
        <dbReference type="ARBA" id="ARBA00007337"/>
    </source>
</evidence>
<dbReference type="GO" id="GO:1990904">
    <property type="term" value="C:ribonucleoprotein complex"/>
    <property type="evidence" value="ECO:0007669"/>
    <property type="project" value="UniProtKB-KW"/>
</dbReference>
<feature type="compositionally biased region" description="Basic and acidic residues" evidence="6">
    <location>
        <begin position="42"/>
        <end position="51"/>
    </location>
</feature>
<dbReference type="EMBL" id="GECZ01026435">
    <property type="protein sequence ID" value="JAS43334.1"/>
    <property type="molecule type" value="Transcribed_RNA"/>
</dbReference>
<accession>A0A1B6EZH9</accession>
<gene>
    <name evidence="8" type="ORF">g.7402</name>
</gene>
<dbReference type="PANTHER" id="PTHR23105">
    <property type="entry name" value="RIBOSOMAL PROTEIN L7AE FAMILY MEMBER"/>
    <property type="match status" value="1"/>
</dbReference>
<feature type="compositionally biased region" description="Low complexity" evidence="6">
    <location>
        <begin position="9"/>
        <end position="29"/>
    </location>
</feature>
<feature type="compositionally biased region" description="Low complexity" evidence="6">
    <location>
        <begin position="52"/>
        <end position="75"/>
    </location>
</feature>
<dbReference type="InterPro" id="IPR004038">
    <property type="entry name" value="Ribosomal_eL8/eL30/eS12/Gad45"/>
</dbReference>
<dbReference type="SUPFAM" id="SSF55315">
    <property type="entry name" value="L30e-like"/>
    <property type="match status" value="1"/>
</dbReference>
<evidence type="ECO:0000259" key="7">
    <source>
        <dbReference type="Pfam" id="PF01248"/>
    </source>
</evidence>
<evidence type="ECO:0000256" key="2">
    <source>
        <dbReference type="ARBA" id="ARBA00022980"/>
    </source>
</evidence>
<dbReference type="InterPro" id="IPR029064">
    <property type="entry name" value="Ribosomal_eL30-like_sf"/>
</dbReference>
<keyword evidence="2" id="KW-0689">Ribosomal protein</keyword>
<name>A0A1B6EZH9_9HEMI</name>
<dbReference type="GO" id="GO:0005840">
    <property type="term" value="C:ribosome"/>
    <property type="evidence" value="ECO:0007669"/>
    <property type="project" value="UniProtKB-KW"/>
</dbReference>
<feature type="region of interest" description="Disordered" evidence="6">
    <location>
        <begin position="1"/>
        <end position="75"/>
    </location>
</feature>
<dbReference type="AlphaFoldDB" id="A0A1B6EZH9"/>
<evidence type="ECO:0000256" key="6">
    <source>
        <dbReference type="SAM" id="MobiDB-lite"/>
    </source>
</evidence>
<evidence type="ECO:0000313" key="8">
    <source>
        <dbReference type="EMBL" id="JAS43334.1"/>
    </source>
</evidence>
<dbReference type="InterPro" id="IPR050257">
    <property type="entry name" value="eL8/uL1-like"/>
</dbReference>
<keyword evidence="3" id="KW-0687">Ribonucleoprotein</keyword>
<evidence type="ECO:0000256" key="5">
    <source>
        <dbReference type="ARBA" id="ARBA00035345"/>
    </source>
</evidence>
<feature type="non-terminal residue" evidence="8">
    <location>
        <position position="1"/>
    </location>
</feature>
<comment type="similarity">
    <text evidence="1">Belongs to the eukaryotic ribosomal protein eL8 family.</text>
</comment>
<dbReference type="InterPro" id="IPR001921">
    <property type="entry name" value="Ribosomal_eL8_euk"/>
</dbReference>
<evidence type="ECO:0000256" key="3">
    <source>
        <dbReference type="ARBA" id="ARBA00023274"/>
    </source>
</evidence>
<feature type="domain" description="Ribosomal protein eL8/eL30/eS12/Gadd45" evidence="7">
    <location>
        <begin position="237"/>
        <end position="323"/>
    </location>
</feature>
<sequence>AAAPKKAKAAAQPAAAKPKAEAPKAAPKPEAAKTAKKVTIVDPKKKAEPAKKPAAAKEPAKKAAAAKEPAKKAAAAKESVKKAAVKESPKKAASLAVPMTATKIKAARKGKKVTVLPKSLRYAPAPLAEAKKVEVVKKLTNPLFEKRPKNFGIGQDIQPKRDLSRFVRWPKYIRIQRQKAILKKRLKIPPPVNQFSNTLDRHTAHQLLKFMVKYRPETAAAKKRRLKKMAEQKLKNKLVKQPLRKAVVHAGTNTVTKLVEQKKAKLVVIAHDVDPIELVLFLPALCRKMGVPYCIIKGKSRLGALVRRKTCSCIALTKINDSSRTQFAKLLEVIKSNFNDRYDEMRRQWGGGILGAKSVARLAKIEKAKAKEMLKTVV</sequence>
<dbReference type="GO" id="GO:0003723">
    <property type="term" value="F:RNA binding"/>
    <property type="evidence" value="ECO:0007669"/>
    <property type="project" value="InterPro"/>
</dbReference>
<dbReference type="PRINTS" id="PR00882">
    <property type="entry name" value="RIBOSOMALL7A"/>
</dbReference>
<dbReference type="PROSITE" id="PS01082">
    <property type="entry name" value="RIBOSOMAL_L7AE"/>
    <property type="match status" value="1"/>
</dbReference>
<dbReference type="Gene3D" id="3.30.1330.30">
    <property type="match status" value="1"/>
</dbReference>
<dbReference type="Pfam" id="PF01248">
    <property type="entry name" value="Ribosomal_L7Ae"/>
    <property type="match status" value="1"/>
</dbReference>
<dbReference type="PRINTS" id="PR00881">
    <property type="entry name" value="L7ARS6FAMILY"/>
</dbReference>
<dbReference type="InterPro" id="IPR004037">
    <property type="entry name" value="Ribosomal_eL8-like_CS"/>
</dbReference>
<protein>
    <recommendedName>
        <fullName evidence="4">Large ribosomal subunit protein eL8</fullName>
    </recommendedName>
    <alternativeName>
        <fullName evidence="5">60S ribosomal protein L7a</fullName>
    </alternativeName>
</protein>
<dbReference type="FunFam" id="3.30.1330.30:FF:000003">
    <property type="entry name" value="60S ribosomal protein L7a"/>
    <property type="match status" value="1"/>
</dbReference>
<reference evidence="8" key="1">
    <citation type="submission" date="2015-11" db="EMBL/GenBank/DDBJ databases">
        <title>De novo transcriptome assembly of four potential Pierce s Disease insect vectors from Arizona vineyards.</title>
        <authorList>
            <person name="Tassone E.E."/>
        </authorList>
    </citation>
    <scope>NUCLEOTIDE SEQUENCE</scope>
</reference>
<dbReference type="InterPro" id="IPR018492">
    <property type="entry name" value="Ribosomal_eL8/Nhp2"/>
</dbReference>
<evidence type="ECO:0000256" key="4">
    <source>
        <dbReference type="ARBA" id="ARBA00035232"/>
    </source>
</evidence>
<dbReference type="GO" id="GO:0042254">
    <property type="term" value="P:ribosome biogenesis"/>
    <property type="evidence" value="ECO:0007669"/>
    <property type="project" value="InterPro"/>
</dbReference>
<organism evidence="8">
    <name type="scientific">Cuerna arida</name>
    <dbReference type="NCBI Taxonomy" id="1464854"/>
    <lineage>
        <taxon>Eukaryota</taxon>
        <taxon>Metazoa</taxon>
        <taxon>Ecdysozoa</taxon>
        <taxon>Arthropoda</taxon>
        <taxon>Hexapoda</taxon>
        <taxon>Insecta</taxon>
        <taxon>Pterygota</taxon>
        <taxon>Neoptera</taxon>
        <taxon>Paraneoptera</taxon>
        <taxon>Hemiptera</taxon>
        <taxon>Auchenorrhyncha</taxon>
        <taxon>Membracoidea</taxon>
        <taxon>Cicadellidae</taxon>
        <taxon>Cicadellinae</taxon>
        <taxon>Proconiini</taxon>
        <taxon>Cuerna</taxon>
    </lineage>
</organism>